<comment type="caution">
    <text evidence="2">The sequence shown here is derived from an EMBL/GenBank/DDBJ whole genome shotgun (WGS) entry which is preliminary data.</text>
</comment>
<accession>A0A264VPU4</accession>
<evidence type="ECO:0000313" key="2">
    <source>
        <dbReference type="EMBL" id="OZS73309.1"/>
    </source>
</evidence>
<evidence type="ECO:0000259" key="1">
    <source>
        <dbReference type="Pfam" id="PF00419"/>
    </source>
</evidence>
<dbReference type="SUPFAM" id="SSF49401">
    <property type="entry name" value="Bacterial adhesins"/>
    <property type="match status" value="1"/>
</dbReference>
<dbReference type="Proteomes" id="UP000216001">
    <property type="component" value="Unassembled WGS sequence"/>
</dbReference>
<dbReference type="InterPro" id="IPR008966">
    <property type="entry name" value="Adhesion_dom_sf"/>
</dbReference>
<protein>
    <submittedName>
        <fullName evidence="2">Fimbrial protein</fullName>
    </submittedName>
</protein>
<sequence>MRPIMRNNNQIKRTKYLLSIGLYLLVSGPMSASVIPTNMGSYSFRGMVIATPCQIAPGSEKVPVDFQQISVKDLYKEGKSKPLIFSIHLTNCNTTIFKSVTVTFNGIENKNLPDHLAISDQSEASGIGIGLLNLNETPIELNTPSLAQNLATNNTEIQFKAYVEAEPEARINQTITYGNFYSTAYYTLNYQ</sequence>
<organism evidence="2 3">
    <name type="scientific">Providencia rettgeri</name>
    <dbReference type="NCBI Taxonomy" id="587"/>
    <lineage>
        <taxon>Bacteria</taxon>
        <taxon>Pseudomonadati</taxon>
        <taxon>Pseudomonadota</taxon>
        <taxon>Gammaproteobacteria</taxon>
        <taxon>Enterobacterales</taxon>
        <taxon>Morganellaceae</taxon>
        <taxon>Providencia</taxon>
    </lineage>
</organism>
<feature type="domain" description="Fimbrial-type adhesion" evidence="1">
    <location>
        <begin position="43"/>
        <end position="191"/>
    </location>
</feature>
<dbReference type="AlphaFoldDB" id="A0A264VPU4"/>
<dbReference type="PANTHER" id="PTHR33420">
    <property type="entry name" value="FIMBRIAL SUBUNIT ELFA-RELATED"/>
    <property type="match status" value="1"/>
</dbReference>
<dbReference type="GO" id="GO:0043709">
    <property type="term" value="P:cell adhesion involved in single-species biofilm formation"/>
    <property type="evidence" value="ECO:0007669"/>
    <property type="project" value="TreeGrafter"/>
</dbReference>
<dbReference type="Pfam" id="PF00419">
    <property type="entry name" value="Fimbrial"/>
    <property type="match status" value="1"/>
</dbReference>
<proteinExistence type="predicted"/>
<dbReference type="InterPro" id="IPR036937">
    <property type="entry name" value="Adhesion_dom_fimbrial_sf"/>
</dbReference>
<dbReference type="Gene3D" id="2.60.40.1090">
    <property type="entry name" value="Fimbrial-type adhesion domain"/>
    <property type="match status" value="1"/>
</dbReference>
<gene>
    <name evidence="2" type="ORF">CHI95_17360</name>
</gene>
<reference evidence="2 3" key="1">
    <citation type="submission" date="2017-07" db="EMBL/GenBank/DDBJ databases">
        <title>blaIMP-27 on transferable plasmids in Proteus mirabilis and Providencia rettgeri.</title>
        <authorList>
            <person name="Potter R."/>
        </authorList>
    </citation>
    <scope>NUCLEOTIDE SEQUENCE [LARGE SCALE GENOMIC DNA]</scope>
    <source>
        <strain evidence="2 3">PR1</strain>
    </source>
</reference>
<dbReference type="InterPro" id="IPR000259">
    <property type="entry name" value="Adhesion_dom_fimbrial"/>
</dbReference>
<dbReference type="InterPro" id="IPR050263">
    <property type="entry name" value="Bact_Fimbrial_Adh_Pro"/>
</dbReference>
<evidence type="ECO:0000313" key="3">
    <source>
        <dbReference type="Proteomes" id="UP000216001"/>
    </source>
</evidence>
<name>A0A264VPU4_PRORE</name>
<dbReference type="GO" id="GO:0009289">
    <property type="term" value="C:pilus"/>
    <property type="evidence" value="ECO:0007669"/>
    <property type="project" value="InterPro"/>
</dbReference>
<dbReference type="EMBL" id="NOWC01000023">
    <property type="protein sequence ID" value="OZS73309.1"/>
    <property type="molecule type" value="Genomic_DNA"/>
</dbReference>
<dbReference type="PANTHER" id="PTHR33420:SF26">
    <property type="entry name" value="FIMBRIAL SUBUNIT"/>
    <property type="match status" value="1"/>
</dbReference>